<dbReference type="GO" id="GO:0016757">
    <property type="term" value="F:glycosyltransferase activity"/>
    <property type="evidence" value="ECO:0007669"/>
    <property type="project" value="UniProtKB-KW"/>
</dbReference>
<comment type="subcellular location">
    <subcellularLocation>
        <location evidence="1">Cell membrane</location>
        <topology evidence="1">Multi-pass membrane protein</topology>
    </subcellularLocation>
</comment>
<feature type="transmembrane region" description="Helical" evidence="8">
    <location>
        <begin position="520"/>
        <end position="541"/>
    </location>
</feature>
<feature type="transmembrane region" description="Helical" evidence="8">
    <location>
        <begin position="223"/>
        <end position="243"/>
    </location>
</feature>
<keyword evidence="5 8" id="KW-0812">Transmembrane</keyword>
<keyword evidence="6 8" id="KW-1133">Transmembrane helix</keyword>
<evidence type="ECO:0000256" key="5">
    <source>
        <dbReference type="ARBA" id="ARBA00022692"/>
    </source>
</evidence>
<feature type="transmembrane region" description="Helical" evidence="8">
    <location>
        <begin position="495"/>
        <end position="514"/>
    </location>
</feature>
<feature type="domain" description="Glycosyltransferase RgtA/B/C/D-like" evidence="9">
    <location>
        <begin position="81"/>
        <end position="231"/>
    </location>
</feature>
<proteinExistence type="predicted"/>
<name>A0ABV6W2X3_9ACTN</name>
<dbReference type="EMBL" id="JBHFAB010000025">
    <property type="protein sequence ID" value="MFC1420346.1"/>
    <property type="molecule type" value="Genomic_DNA"/>
</dbReference>
<keyword evidence="4 11" id="KW-0808">Transferase</keyword>
<keyword evidence="7 8" id="KW-0472">Membrane</keyword>
<dbReference type="Proteomes" id="UP001592531">
    <property type="component" value="Unassembled WGS sequence"/>
</dbReference>
<evidence type="ECO:0000256" key="1">
    <source>
        <dbReference type="ARBA" id="ARBA00004651"/>
    </source>
</evidence>
<dbReference type="PANTHER" id="PTHR33908:SF3">
    <property type="entry name" value="UNDECAPRENYL PHOSPHATE-ALPHA-4-AMINO-4-DEOXY-L-ARABINOSE ARABINOSYL TRANSFERASE"/>
    <property type="match status" value="1"/>
</dbReference>
<gene>
    <name evidence="11" type="ORF">ACEZDE_27420</name>
</gene>
<keyword evidence="12" id="KW-1185">Reference proteome</keyword>
<dbReference type="Pfam" id="PF13231">
    <property type="entry name" value="PMT_2"/>
    <property type="match status" value="1"/>
</dbReference>
<feature type="transmembrane region" description="Helical" evidence="8">
    <location>
        <begin position="411"/>
        <end position="427"/>
    </location>
</feature>
<feature type="transmembrane region" description="Helical" evidence="8">
    <location>
        <begin position="130"/>
        <end position="151"/>
    </location>
</feature>
<evidence type="ECO:0000313" key="12">
    <source>
        <dbReference type="Proteomes" id="UP001592531"/>
    </source>
</evidence>
<feature type="transmembrane region" description="Helical" evidence="8">
    <location>
        <begin position="562"/>
        <end position="583"/>
    </location>
</feature>
<protein>
    <submittedName>
        <fullName evidence="11">ArnT family glycosyltransferase</fullName>
        <ecNumber evidence="11">2.4.-.-</ecNumber>
    </submittedName>
</protein>
<evidence type="ECO:0000256" key="6">
    <source>
        <dbReference type="ARBA" id="ARBA00022989"/>
    </source>
</evidence>
<accession>A0ABV6W2X3</accession>
<evidence type="ECO:0000313" key="11">
    <source>
        <dbReference type="EMBL" id="MFC1420346.1"/>
    </source>
</evidence>
<comment type="caution">
    <text evidence="11">The sequence shown here is derived from an EMBL/GenBank/DDBJ whole genome shotgun (WGS) entry which is preliminary data.</text>
</comment>
<feature type="transmembrane region" description="Helical" evidence="8">
    <location>
        <begin position="465"/>
        <end position="486"/>
    </location>
</feature>
<reference evidence="11 12" key="1">
    <citation type="submission" date="2024-09" db="EMBL/GenBank/DDBJ databases">
        <authorList>
            <person name="Lee S.D."/>
        </authorList>
    </citation>
    <scope>NUCLEOTIDE SEQUENCE [LARGE SCALE GENOMIC DNA]</scope>
    <source>
        <strain evidence="11 12">N8-3</strain>
    </source>
</reference>
<sequence>MATTATLAPALPRPRTLAEPRYARPALILVTAVAAVLYAWGIGRSQYHPFYADAVRSMTGSWKAFVYGSFDPGNTITLDKLPGFLWPQALSARVFGFHAWALTLPQVIEGVLSVLVLYRAVRRWAGVNAGLLAAGFLALTPVVAGLFRTAVEDPAFTLLLLLAADAAQRAAREARLRTLVLSGVWVGLAFQAKMLEAFAVLPALALVYAVSAPAPLRRRAGHLAVAGAVALGVSASWMLLVTLTPAGERPYVDGSTNNSAVSMVVGYNFLTRFSSLGVNAADTGSVPAMGAGRAEHGAAGGAAGAGAAGVTGAGRPGLHGTAGAAGSAGGAGAAGSAGTAGTAGSVGVTGAAGAAGTAGAADVAGSAGAAGAAVGSGGVGAHAGGGRHGGFGGGDSGWGKLLSGPMAAETGWFYPLALAGLGLGLVRRRRMPRTDPLRAGLLLWGCWLGVFFLVLSAGSVGGHTYYLGVIAAPLAALAGAGTVLLWRAYRAGGPAAWVLPGTVAATAAWGAVLADGYPSFLPPLVPAVLLLGLVAVLLLSVPLLRRSRPERLSPGRLSPGRAGLVVGLAAMLAAPAVWTASVLDPAYESAMGAVGPPAVRNLMGFQLPQHQGKPASALAMGSPEAGAGTGTAAARAAGGAAAGFAAAMRSSGTLTPSQTALYDYTRAHRGTARFLFATTSWTLASPYILATGAPVLPIGGFGGQAPSPSLAALQGDVGSGALRYVLLSDGTSALPWGGGAGGSATTAAAQASRWVSASCAAVPPGSYGGGVAGTRLYDCS</sequence>
<dbReference type="PANTHER" id="PTHR33908">
    <property type="entry name" value="MANNOSYLTRANSFERASE YKCB-RELATED"/>
    <property type="match status" value="1"/>
</dbReference>
<dbReference type="RefSeq" id="WP_380541402.1">
    <property type="nucleotide sequence ID" value="NZ_JBHFAB010000025.1"/>
</dbReference>
<evidence type="ECO:0000259" key="9">
    <source>
        <dbReference type="Pfam" id="PF13231"/>
    </source>
</evidence>
<feature type="transmembrane region" description="Helical" evidence="8">
    <location>
        <begin position="184"/>
        <end position="211"/>
    </location>
</feature>
<keyword evidence="3 11" id="KW-0328">Glycosyltransferase</keyword>
<dbReference type="Pfam" id="PF24878">
    <property type="entry name" value="YkcB_C"/>
    <property type="match status" value="1"/>
</dbReference>
<evidence type="ECO:0000256" key="8">
    <source>
        <dbReference type="SAM" id="Phobius"/>
    </source>
</evidence>
<feature type="transmembrane region" description="Helical" evidence="8">
    <location>
        <begin position="97"/>
        <end position="118"/>
    </location>
</feature>
<evidence type="ECO:0000256" key="3">
    <source>
        <dbReference type="ARBA" id="ARBA00022676"/>
    </source>
</evidence>
<dbReference type="InterPro" id="IPR056785">
    <property type="entry name" value="YkcA/B-like_C"/>
</dbReference>
<dbReference type="EC" id="2.4.-.-" evidence="11"/>
<evidence type="ECO:0000256" key="7">
    <source>
        <dbReference type="ARBA" id="ARBA00023136"/>
    </source>
</evidence>
<evidence type="ECO:0000256" key="2">
    <source>
        <dbReference type="ARBA" id="ARBA00022475"/>
    </source>
</evidence>
<dbReference type="InterPro" id="IPR050297">
    <property type="entry name" value="LipidA_mod_glycosyltrf_83"/>
</dbReference>
<feature type="transmembrane region" description="Helical" evidence="8">
    <location>
        <begin position="439"/>
        <end position="459"/>
    </location>
</feature>
<dbReference type="InterPro" id="IPR038731">
    <property type="entry name" value="RgtA/B/C-like"/>
</dbReference>
<evidence type="ECO:0000256" key="4">
    <source>
        <dbReference type="ARBA" id="ARBA00022679"/>
    </source>
</evidence>
<keyword evidence="2" id="KW-1003">Cell membrane</keyword>
<organism evidence="11 12">
    <name type="scientific">Streptacidiphilus cavernicola</name>
    <dbReference type="NCBI Taxonomy" id="3342716"/>
    <lineage>
        <taxon>Bacteria</taxon>
        <taxon>Bacillati</taxon>
        <taxon>Actinomycetota</taxon>
        <taxon>Actinomycetes</taxon>
        <taxon>Kitasatosporales</taxon>
        <taxon>Streptomycetaceae</taxon>
        <taxon>Streptacidiphilus</taxon>
    </lineage>
</organism>
<feature type="transmembrane region" description="Helical" evidence="8">
    <location>
        <begin position="22"/>
        <end position="41"/>
    </location>
</feature>
<evidence type="ECO:0000259" key="10">
    <source>
        <dbReference type="Pfam" id="PF24878"/>
    </source>
</evidence>
<feature type="domain" description="Putative mannosyltransferase YkcA/B-like C-terminal" evidence="10">
    <location>
        <begin position="661"/>
        <end position="756"/>
    </location>
</feature>